<dbReference type="NCBIfam" id="NF011712">
    <property type="entry name" value="PRK15133.1"/>
    <property type="match status" value="1"/>
</dbReference>
<evidence type="ECO:0000256" key="5">
    <source>
        <dbReference type="ARBA" id="ARBA00022692"/>
    </source>
</evidence>
<dbReference type="Proteomes" id="UP000324065">
    <property type="component" value="Unassembled WGS sequence"/>
</dbReference>
<feature type="transmembrane region" description="Helical" evidence="8">
    <location>
        <begin position="286"/>
        <end position="313"/>
    </location>
</feature>
<keyword evidence="2 8" id="KW-0813">Transport</keyword>
<comment type="similarity">
    <text evidence="8">Belongs to the binding-protein-dependent transport system permease family.</text>
</comment>
<feature type="transmembrane region" description="Helical" evidence="8">
    <location>
        <begin position="176"/>
        <end position="198"/>
    </location>
</feature>
<dbReference type="RefSeq" id="WP_150061928.1">
    <property type="nucleotide sequence ID" value="NZ_JACHII010000002.1"/>
</dbReference>
<feature type="transmembrane region" description="Helical" evidence="8">
    <location>
        <begin position="228"/>
        <end position="251"/>
    </location>
</feature>
<dbReference type="EMBL" id="VWPJ01000006">
    <property type="protein sequence ID" value="KAA5605997.1"/>
    <property type="molecule type" value="Genomic_DNA"/>
</dbReference>
<sequence length="370" mass="39923">MLAYIIRRLLLIPLTLLGIITVNFFIVQIAPGGPVEQMLAQIQGSDVSATAAFSGGGGDMGGGGNGGVSGGGGGDGSAYAGARGLDPAFIAEIEKQFGFDKPIHERYLKMLKDYATFDLGESYYRSTGVMALIWEKMPVSVSLGVWSTLIIYLVSIPLGIGKAVRDGTRFDMVTSWIVIVGYAVPAFLFAILLIILFAHGGVFDLFPLRGLTSENWADLSPLGKVADYAWHLVLPVTAMVIGGFASLTMLTKNSFLEEINKQYVVTARAKGLTERRILYGHIFRNAMLLVVAGFPAALVGMLFTGSLLIEVIFSLDGLGLLGFESVINRDYPVMFGTLYVFGLLGLVLNLISDVTYHVIDPRIDFESREV</sequence>
<evidence type="ECO:0000256" key="8">
    <source>
        <dbReference type="RuleBase" id="RU363032"/>
    </source>
</evidence>
<keyword evidence="11" id="KW-1185">Reference proteome</keyword>
<keyword evidence="5 8" id="KW-0812">Transmembrane</keyword>
<dbReference type="PROSITE" id="PS50928">
    <property type="entry name" value="ABC_TM1"/>
    <property type="match status" value="1"/>
</dbReference>
<keyword evidence="3" id="KW-1003">Cell membrane</keyword>
<evidence type="ECO:0000259" key="9">
    <source>
        <dbReference type="PROSITE" id="PS50928"/>
    </source>
</evidence>
<comment type="subcellular location">
    <subcellularLocation>
        <location evidence="1">Cell inner membrane</location>
        <topology evidence="1">Multi-pass membrane protein</topology>
    </subcellularLocation>
    <subcellularLocation>
        <location evidence="8">Cell membrane</location>
        <topology evidence="8">Multi-pass membrane protein</topology>
    </subcellularLocation>
</comment>
<organism evidence="10 11">
    <name type="scientific">Roseospira marina</name>
    <dbReference type="NCBI Taxonomy" id="140057"/>
    <lineage>
        <taxon>Bacteria</taxon>
        <taxon>Pseudomonadati</taxon>
        <taxon>Pseudomonadota</taxon>
        <taxon>Alphaproteobacteria</taxon>
        <taxon>Rhodospirillales</taxon>
        <taxon>Rhodospirillaceae</taxon>
        <taxon>Roseospira</taxon>
    </lineage>
</organism>
<dbReference type="OrthoDB" id="7834831at2"/>
<gene>
    <name evidence="10" type="primary">yejB</name>
    <name evidence="10" type="ORF">F1188_08230</name>
</gene>
<feature type="transmembrane region" description="Helical" evidence="8">
    <location>
        <begin position="9"/>
        <end position="30"/>
    </location>
</feature>
<dbReference type="FunFam" id="1.10.3720.10:FF:000014">
    <property type="entry name" value="Microcin C ABC transporter permease YejB"/>
    <property type="match status" value="1"/>
</dbReference>
<protein>
    <submittedName>
        <fullName evidence="10">Microcin C ABC transporter permease YejB</fullName>
    </submittedName>
</protein>
<evidence type="ECO:0000256" key="7">
    <source>
        <dbReference type="ARBA" id="ARBA00023136"/>
    </source>
</evidence>
<keyword evidence="4" id="KW-0997">Cell inner membrane</keyword>
<evidence type="ECO:0000313" key="11">
    <source>
        <dbReference type="Proteomes" id="UP000324065"/>
    </source>
</evidence>
<dbReference type="PANTHER" id="PTHR30465:SF66">
    <property type="entry name" value="INNER MEMBRANE ABC TRANSPORTER PERMEASE PROTEIN YEJB"/>
    <property type="match status" value="1"/>
</dbReference>
<dbReference type="InterPro" id="IPR035906">
    <property type="entry name" value="MetI-like_sf"/>
</dbReference>
<evidence type="ECO:0000256" key="4">
    <source>
        <dbReference type="ARBA" id="ARBA00022519"/>
    </source>
</evidence>
<comment type="caution">
    <text evidence="10">The sequence shown here is derived from an EMBL/GenBank/DDBJ whole genome shotgun (WGS) entry which is preliminary data.</text>
</comment>
<feature type="transmembrane region" description="Helical" evidence="8">
    <location>
        <begin position="333"/>
        <end position="352"/>
    </location>
</feature>
<dbReference type="SUPFAM" id="SSF161098">
    <property type="entry name" value="MetI-like"/>
    <property type="match status" value="1"/>
</dbReference>
<keyword evidence="6 8" id="KW-1133">Transmembrane helix</keyword>
<dbReference type="AlphaFoldDB" id="A0A5M6IDG5"/>
<reference evidence="10 11" key="1">
    <citation type="submission" date="2019-09" db="EMBL/GenBank/DDBJ databases">
        <title>Genome sequence of Roseospira marina, one of the more divergent members of the non-sulfur purple photosynthetic bacterial family, the Rhodospirillaceae.</title>
        <authorList>
            <person name="Meyer T."/>
            <person name="Kyndt J."/>
        </authorList>
    </citation>
    <scope>NUCLEOTIDE SEQUENCE [LARGE SCALE GENOMIC DNA]</scope>
    <source>
        <strain evidence="10 11">DSM 15113</strain>
    </source>
</reference>
<dbReference type="CDD" id="cd06261">
    <property type="entry name" value="TM_PBP2"/>
    <property type="match status" value="1"/>
</dbReference>
<evidence type="ECO:0000256" key="6">
    <source>
        <dbReference type="ARBA" id="ARBA00022989"/>
    </source>
</evidence>
<evidence type="ECO:0000256" key="3">
    <source>
        <dbReference type="ARBA" id="ARBA00022475"/>
    </source>
</evidence>
<evidence type="ECO:0000313" key="10">
    <source>
        <dbReference type="EMBL" id="KAA5605997.1"/>
    </source>
</evidence>
<dbReference type="InterPro" id="IPR000515">
    <property type="entry name" value="MetI-like"/>
</dbReference>
<feature type="transmembrane region" description="Helical" evidence="8">
    <location>
        <begin position="143"/>
        <end position="164"/>
    </location>
</feature>
<dbReference type="GO" id="GO:0005886">
    <property type="term" value="C:plasma membrane"/>
    <property type="evidence" value="ECO:0007669"/>
    <property type="project" value="UniProtKB-SubCell"/>
</dbReference>
<dbReference type="PANTHER" id="PTHR30465">
    <property type="entry name" value="INNER MEMBRANE ABC TRANSPORTER"/>
    <property type="match status" value="1"/>
</dbReference>
<feature type="domain" description="ABC transmembrane type-1" evidence="9">
    <location>
        <begin position="137"/>
        <end position="352"/>
    </location>
</feature>
<dbReference type="Gene3D" id="1.10.3720.10">
    <property type="entry name" value="MetI-like"/>
    <property type="match status" value="1"/>
</dbReference>
<evidence type="ECO:0000256" key="1">
    <source>
        <dbReference type="ARBA" id="ARBA00004429"/>
    </source>
</evidence>
<evidence type="ECO:0000256" key="2">
    <source>
        <dbReference type="ARBA" id="ARBA00022448"/>
    </source>
</evidence>
<dbReference type="GO" id="GO:0055085">
    <property type="term" value="P:transmembrane transport"/>
    <property type="evidence" value="ECO:0007669"/>
    <property type="project" value="InterPro"/>
</dbReference>
<accession>A0A5M6IDG5</accession>
<proteinExistence type="inferred from homology"/>
<dbReference type="GO" id="GO:0042884">
    <property type="term" value="P:microcin transport"/>
    <property type="evidence" value="ECO:0007669"/>
    <property type="project" value="TreeGrafter"/>
</dbReference>
<keyword evidence="7 8" id="KW-0472">Membrane</keyword>
<dbReference type="Pfam" id="PF00528">
    <property type="entry name" value="BPD_transp_1"/>
    <property type="match status" value="1"/>
</dbReference>
<name>A0A5M6IDG5_9PROT</name>